<reference evidence="1 2" key="1">
    <citation type="submission" date="2007-08" db="EMBL/GenBank/DDBJ databases">
        <authorList>
            <consortium name="The Citrobacter koseri Genome Sequencing Project"/>
            <person name="McClelland M."/>
            <person name="Sanderson E.K."/>
            <person name="Porwollik S."/>
            <person name="Spieth J."/>
            <person name="Clifton W.S."/>
            <person name="Latreille P."/>
            <person name="Courtney L."/>
            <person name="Wang C."/>
            <person name="Pepin K."/>
            <person name="Bhonagiri V."/>
            <person name="Nash W."/>
            <person name="Johnson M."/>
            <person name="Thiruvilangam P."/>
            <person name="Wilson R."/>
        </authorList>
    </citation>
    <scope>NUCLEOTIDE SEQUENCE [LARGE SCALE GENOMIC DNA]</scope>
    <source>
        <strain evidence="2">ATCC BAA-895 / CDC 4225-83 / SGSC4696</strain>
    </source>
</reference>
<sequence>MICAALKLGKTFYLLAQIIDHSLLFHEESLDDDEDNTKNNIMGIFPAVG</sequence>
<dbReference type="AlphaFoldDB" id="A8AGZ6"/>
<evidence type="ECO:0000313" key="1">
    <source>
        <dbReference type="EMBL" id="ABV12759.1"/>
    </source>
</evidence>
<dbReference type="Proteomes" id="UP000008148">
    <property type="component" value="Chromosome"/>
</dbReference>
<dbReference type="EMBL" id="CP000822">
    <property type="protein sequence ID" value="ABV12759.1"/>
    <property type="molecule type" value="Genomic_DNA"/>
</dbReference>
<gene>
    <name evidence="1" type="ordered locus">CKO_01627</name>
</gene>
<evidence type="ECO:0000313" key="2">
    <source>
        <dbReference type="Proteomes" id="UP000008148"/>
    </source>
</evidence>
<proteinExistence type="predicted"/>
<dbReference type="STRING" id="290338.CKO_01627"/>
<keyword evidence="2" id="KW-1185">Reference proteome</keyword>
<dbReference type="HOGENOM" id="CLU_3133860_0_0_6"/>
<accession>A8AGZ6</accession>
<organism evidence="1 2">
    <name type="scientific">Citrobacter koseri (strain ATCC BAA-895 / CDC 4225-83 / SGSC4696)</name>
    <dbReference type="NCBI Taxonomy" id="290338"/>
    <lineage>
        <taxon>Bacteria</taxon>
        <taxon>Pseudomonadati</taxon>
        <taxon>Pseudomonadota</taxon>
        <taxon>Gammaproteobacteria</taxon>
        <taxon>Enterobacterales</taxon>
        <taxon>Enterobacteriaceae</taxon>
        <taxon>Citrobacter</taxon>
    </lineage>
</organism>
<dbReference type="KEGG" id="cko:CKO_01627"/>
<name>A8AGZ6_CITK8</name>
<protein>
    <submittedName>
        <fullName evidence="1">Uncharacterized protein</fullName>
    </submittedName>
</protein>